<dbReference type="RefSeq" id="WP_013011038.1">
    <property type="nucleotide sequence ID" value="NC_013943.1"/>
</dbReference>
<keyword evidence="2" id="KW-1133">Transmembrane helix</keyword>
<keyword evidence="2" id="KW-0812">Transmembrane</keyword>
<reference evidence="3 4" key="1">
    <citation type="journal article" date="2010" name="Stand. Genomic Sci.">
        <title>Complete genome sequence of Denitrovibrio acetiphilus type strain (N2460).</title>
        <authorList>
            <person name="Kiss H."/>
            <person name="Lang E."/>
            <person name="Lapidus A."/>
            <person name="Copeland A."/>
            <person name="Nolan M."/>
            <person name="Glavina Del Rio T."/>
            <person name="Chen F."/>
            <person name="Lucas S."/>
            <person name="Tice H."/>
            <person name="Cheng J.F."/>
            <person name="Han C."/>
            <person name="Goodwin L."/>
            <person name="Pitluck S."/>
            <person name="Liolios K."/>
            <person name="Pati A."/>
            <person name="Ivanova N."/>
            <person name="Mavromatis K."/>
            <person name="Chen A."/>
            <person name="Palaniappan K."/>
            <person name="Land M."/>
            <person name="Hauser L."/>
            <person name="Chang Y.J."/>
            <person name="Jeffries C.D."/>
            <person name="Detter J.C."/>
            <person name="Brettin T."/>
            <person name="Spring S."/>
            <person name="Rohde M."/>
            <person name="Goker M."/>
            <person name="Woyke T."/>
            <person name="Bristow J."/>
            <person name="Eisen J.A."/>
            <person name="Markowitz V."/>
            <person name="Hugenholtz P."/>
            <person name="Kyrpides N.C."/>
            <person name="Klenk H.P."/>
        </authorList>
    </citation>
    <scope>NUCLEOTIDE SEQUENCE [LARGE SCALE GENOMIC DNA]</scope>
    <source>
        <strain evidence="4">DSM 12809 / NBRC 114555 / N2460</strain>
    </source>
</reference>
<keyword evidence="4" id="KW-1185">Reference proteome</keyword>
<dbReference type="AlphaFoldDB" id="D4H0L4"/>
<accession>D4H0L4</accession>
<feature type="transmembrane region" description="Helical" evidence="2">
    <location>
        <begin position="6"/>
        <end position="26"/>
    </location>
</feature>
<dbReference type="STRING" id="522772.Dacet_1763"/>
<name>D4H0L4_DENA2</name>
<organism evidence="3 4">
    <name type="scientific">Denitrovibrio acetiphilus (strain DSM 12809 / NBRC 114555 / N2460)</name>
    <dbReference type="NCBI Taxonomy" id="522772"/>
    <lineage>
        <taxon>Bacteria</taxon>
        <taxon>Pseudomonadati</taxon>
        <taxon>Deferribacterota</taxon>
        <taxon>Deferribacteres</taxon>
        <taxon>Deferribacterales</taxon>
        <taxon>Geovibrionaceae</taxon>
        <taxon>Denitrovibrio</taxon>
    </lineage>
</organism>
<dbReference type="HOGENOM" id="CLU_134863_1_2_0"/>
<evidence type="ECO:0000313" key="3">
    <source>
        <dbReference type="EMBL" id="ADD68527.1"/>
    </source>
</evidence>
<dbReference type="Proteomes" id="UP000002012">
    <property type="component" value="Chromosome"/>
</dbReference>
<dbReference type="InParanoid" id="D4H0L4"/>
<gene>
    <name evidence="3" type="ordered locus">Dacet_1763</name>
</gene>
<dbReference type="PaxDb" id="522772-Dacet_1763"/>
<feature type="coiled-coil region" evidence="1">
    <location>
        <begin position="35"/>
        <end position="69"/>
    </location>
</feature>
<evidence type="ECO:0000256" key="1">
    <source>
        <dbReference type="SAM" id="Coils"/>
    </source>
</evidence>
<dbReference type="InterPro" id="IPR007060">
    <property type="entry name" value="FtsL/DivIC"/>
</dbReference>
<dbReference type="eggNOG" id="COG2919">
    <property type="taxonomic scope" value="Bacteria"/>
</dbReference>
<sequence length="101" mass="11870">MKVNIVFLIVIAVLAAYMIFGHNGLLKYRELVRIKNNYELQLHVTEKKVNDLDNELKQVRKNVEYLEMVIKKELSLKKPDEDLYIIEDPKDTPEGTPEKNK</sequence>
<proteinExistence type="predicted"/>
<evidence type="ECO:0000256" key="2">
    <source>
        <dbReference type="SAM" id="Phobius"/>
    </source>
</evidence>
<keyword evidence="2" id="KW-0472">Membrane</keyword>
<dbReference type="Pfam" id="PF04977">
    <property type="entry name" value="DivIC"/>
    <property type="match status" value="1"/>
</dbReference>
<keyword evidence="1" id="KW-0175">Coiled coil</keyword>
<dbReference type="KEGG" id="dap:Dacet_1763"/>
<dbReference type="EMBL" id="CP001968">
    <property type="protein sequence ID" value="ADD68527.1"/>
    <property type="molecule type" value="Genomic_DNA"/>
</dbReference>
<dbReference type="OrthoDB" id="9806797at2"/>
<protein>
    <submittedName>
        <fullName evidence="3">Septum formation initiator</fullName>
    </submittedName>
</protein>
<evidence type="ECO:0000313" key="4">
    <source>
        <dbReference type="Proteomes" id="UP000002012"/>
    </source>
</evidence>